<feature type="compositionally biased region" description="Acidic residues" evidence="3">
    <location>
        <begin position="190"/>
        <end position="202"/>
    </location>
</feature>
<evidence type="ECO:0000256" key="3">
    <source>
        <dbReference type="SAM" id="MobiDB-lite"/>
    </source>
</evidence>
<evidence type="ECO:0000313" key="6">
    <source>
        <dbReference type="Proteomes" id="UP000794436"/>
    </source>
</evidence>
<sequence>MKRSRDGESDMGGDRARGEWHKRPRRDDDAEDQSTARPAVRTLKTERETDPHRLAQRQKQIDYGKNTLGYDRYCAQVPRRERRRGEHPMTPDKTLKVSKKRFDGMIRVWRQALHKYDPEDLATRAAEMPSTESTMAPDASTSGGQDASVTAPEAASSDPSRSESHGPSIFDHFEDDDELAPPHKDGVGVNDDDDDDDDDDLL</sequence>
<dbReference type="EMBL" id="SPLM01000006">
    <property type="protein sequence ID" value="TMW67072.1"/>
    <property type="molecule type" value="Genomic_DNA"/>
</dbReference>
<protein>
    <recommendedName>
        <fullName evidence="4">Histone RNA hairpin-binding protein RNA-binding domain-containing protein</fullName>
    </recommendedName>
</protein>
<feature type="compositionally biased region" description="Basic and acidic residues" evidence="3">
    <location>
        <begin position="1"/>
        <end position="28"/>
    </location>
</feature>
<dbReference type="AlphaFoldDB" id="A0A8K1CNZ8"/>
<feature type="compositionally biased region" description="Basic and acidic residues" evidence="3">
    <location>
        <begin position="83"/>
        <end position="98"/>
    </location>
</feature>
<evidence type="ECO:0000256" key="2">
    <source>
        <dbReference type="ARBA" id="ARBA00022884"/>
    </source>
</evidence>
<dbReference type="GO" id="GO:0006398">
    <property type="term" value="P:mRNA 3'-end processing by stem-loop binding and cleavage"/>
    <property type="evidence" value="ECO:0007669"/>
    <property type="project" value="TreeGrafter"/>
</dbReference>
<dbReference type="GO" id="GO:0071207">
    <property type="term" value="F:histone pre-mRNA stem-loop binding"/>
    <property type="evidence" value="ECO:0007669"/>
    <property type="project" value="TreeGrafter"/>
</dbReference>
<dbReference type="Gene3D" id="1.10.8.1120">
    <property type="entry name" value="Histone RNA hairpin-binding protein RNA-binding domain"/>
    <property type="match status" value="1"/>
</dbReference>
<feature type="compositionally biased region" description="Basic and acidic residues" evidence="3">
    <location>
        <begin position="43"/>
        <end position="53"/>
    </location>
</feature>
<feature type="domain" description="Histone RNA hairpin-binding protein RNA-binding" evidence="4">
    <location>
        <begin position="49"/>
        <end position="118"/>
    </location>
</feature>
<feature type="compositionally biased region" description="Polar residues" evidence="3">
    <location>
        <begin position="130"/>
        <end position="148"/>
    </location>
</feature>
<keyword evidence="2" id="KW-0694">RNA-binding</keyword>
<dbReference type="PANTHER" id="PTHR17408:SF0">
    <property type="entry name" value="HISTONE RNA HAIRPIN-BINDING PROTEIN"/>
    <property type="match status" value="1"/>
</dbReference>
<dbReference type="OrthoDB" id="265795at2759"/>
<dbReference type="FunFam" id="1.10.8.1120:FF:000001">
    <property type="entry name" value="Histone RNA hairpin-binding protein-like"/>
    <property type="match status" value="1"/>
</dbReference>
<dbReference type="GO" id="GO:0051028">
    <property type="term" value="P:mRNA transport"/>
    <property type="evidence" value="ECO:0007669"/>
    <property type="project" value="TreeGrafter"/>
</dbReference>
<feature type="region of interest" description="Disordered" evidence="3">
    <location>
        <begin position="113"/>
        <end position="202"/>
    </location>
</feature>
<dbReference type="Proteomes" id="UP000794436">
    <property type="component" value="Unassembled WGS sequence"/>
</dbReference>
<dbReference type="InterPro" id="IPR038294">
    <property type="entry name" value="SLBP_RNA_bind_sf"/>
</dbReference>
<accession>A0A8K1CNZ8</accession>
<dbReference type="InterPro" id="IPR029344">
    <property type="entry name" value="SLBP_RNA_bind"/>
</dbReference>
<dbReference type="GO" id="GO:0071204">
    <property type="term" value="C:histone pre-mRNA 3'end processing complex"/>
    <property type="evidence" value="ECO:0007669"/>
    <property type="project" value="TreeGrafter"/>
</dbReference>
<evidence type="ECO:0000313" key="5">
    <source>
        <dbReference type="EMBL" id="TMW67072.1"/>
    </source>
</evidence>
<evidence type="ECO:0000256" key="1">
    <source>
        <dbReference type="ARBA" id="ARBA00006151"/>
    </source>
</evidence>
<dbReference type="PANTHER" id="PTHR17408">
    <property type="entry name" value="HISTONE RNA HAIRPIN-BINDING PROTEIN"/>
    <property type="match status" value="1"/>
</dbReference>
<comment type="similarity">
    <text evidence="1">Belongs to the SLBP family.</text>
</comment>
<dbReference type="InterPro" id="IPR026502">
    <property type="entry name" value="SLBP1/SLBP2"/>
</dbReference>
<dbReference type="GO" id="GO:0003729">
    <property type="term" value="F:mRNA binding"/>
    <property type="evidence" value="ECO:0007669"/>
    <property type="project" value="InterPro"/>
</dbReference>
<evidence type="ECO:0000259" key="4">
    <source>
        <dbReference type="Pfam" id="PF15247"/>
    </source>
</evidence>
<organism evidence="5 6">
    <name type="scientific">Pythium oligandrum</name>
    <name type="common">Mycoparasitic fungus</name>
    <dbReference type="NCBI Taxonomy" id="41045"/>
    <lineage>
        <taxon>Eukaryota</taxon>
        <taxon>Sar</taxon>
        <taxon>Stramenopiles</taxon>
        <taxon>Oomycota</taxon>
        <taxon>Peronosporomycetes</taxon>
        <taxon>Pythiales</taxon>
        <taxon>Pythiaceae</taxon>
        <taxon>Pythium</taxon>
    </lineage>
</organism>
<dbReference type="Pfam" id="PF15247">
    <property type="entry name" value="SLBP_RNA_bind"/>
    <property type="match status" value="1"/>
</dbReference>
<feature type="region of interest" description="Disordered" evidence="3">
    <location>
        <begin position="1"/>
        <end position="98"/>
    </location>
</feature>
<name>A0A8K1CNZ8_PYTOL</name>
<reference evidence="5" key="1">
    <citation type="submission" date="2019-03" db="EMBL/GenBank/DDBJ databases">
        <title>Long read genome sequence of the mycoparasitic Pythium oligandrum ATCC 38472 isolated from sugarbeet rhizosphere.</title>
        <authorList>
            <person name="Gaulin E."/>
        </authorList>
    </citation>
    <scope>NUCLEOTIDE SEQUENCE</scope>
    <source>
        <strain evidence="5">ATCC 38472_TT</strain>
    </source>
</reference>
<proteinExistence type="inferred from homology"/>
<comment type="caution">
    <text evidence="5">The sequence shown here is derived from an EMBL/GenBank/DDBJ whole genome shotgun (WGS) entry which is preliminary data.</text>
</comment>
<dbReference type="GO" id="GO:0005737">
    <property type="term" value="C:cytoplasm"/>
    <property type="evidence" value="ECO:0007669"/>
    <property type="project" value="TreeGrafter"/>
</dbReference>
<keyword evidence="6" id="KW-1185">Reference proteome</keyword>
<gene>
    <name evidence="5" type="ORF">Poli38472_012188</name>
</gene>